<dbReference type="AlphaFoldDB" id="A0A517TEY3"/>
<dbReference type="EMBL" id="CP036316">
    <property type="protein sequence ID" value="QDT66928.1"/>
    <property type="molecule type" value="Genomic_DNA"/>
</dbReference>
<evidence type="ECO:0000256" key="1">
    <source>
        <dbReference type="SAM" id="MobiDB-lite"/>
    </source>
</evidence>
<sequence length="121" mass="12955">MKLLRYAAATCIAFGALTMFVTPEEAQARPQYLKAFNAKYPALVDQAKTEKCGVCHYGKSKKNKDDYGKAMGSGLTKKNQKDKAEIEAALTAAESMPSSVSGKSFGDLIADGKLPGTDPEE</sequence>
<dbReference type="RefSeq" id="WP_145266461.1">
    <property type="nucleotide sequence ID" value="NZ_CP036316.1"/>
</dbReference>
<keyword evidence="3" id="KW-1185">Reference proteome</keyword>
<accession>A0A517TEY3</accession>
<feature type="region of interest" description="Disordered" evidence="1">
    <location>
        <begin position="59"/>
        <end position="81"/>
    </location>
</feature>
<reference evidence="2 3" key="1">
    <citation type="submission" date="2019-02" db="EMBL/GenBank/DDBJ databases">
        <title>Deep-cultivation of Planctomycetes and their phenomic and genomic characterization uncovers novel biology.</title>
        <authorList>
            <person name="Wiegand S."/>
            <person name="Jogler M."/>
            <person name="Boedeker C."/>
            <person name="Pinto D."/>
            <person name="Vollmers J."/>
            <person name="Rivas-Marin E."/>
            <person name="Kohn T."/>
            <person name="Peeters S.H."/>
            <person name="Heuer A."/>
            <person name="Rast P."/>
            <person name="Oberbeckmann S."/>
            <person name="Bunk B."/>
            <person name="Jeske O."/>
            <person name="Meyerdierks A."/>
            <person name="Storesund J.E."/>
            <person name="Kallscheuer N."/>
            <person name="Luecker S."/>
            <person name="Lage O.M."/>
            <person name="Pohl T."/>
            <person name="Merkel B.J."/>
            <person name="Hornburger P."/>
            <person name="Mueller R.-W."/>
            <person name="Bruemmer F."/>
            <person name="Labrenz M."/>
            <person name="Spormann A.M."/>
            <person name="Op den Camp H."/>
            <person name="Overmann J."/>
            <person name="Amann R."/>
            <person name="Jetten M.S.M."/>
            <person name="Mascher T."/>
            <person name="Medema M.H."/>
            <person name="Devos D.P."/>
            <person name="Kaster A.-K."/>
            <person name="Ovreas L."/>
            <person name="Rohde M."/>
            <person name="Galperin M.Y."/>
            <person name="Jogler C."/>
        </authorList>
    </citation>
    <scope>NUCLEOTIDE SEQUENCE [LARGE SCALE GENOMIC DNA]</scope>
    <source>
        <strain evidence="2 3">V22</strain>
    </source>
</reference>
<evidence type="ECO:0000313" key="2">
    <source>
        <dbReference type="EMBL" id="QDT66928.1"/>
    </source>
</evidence>
<dbReference type="OrthoDB" id="286143at2"/>
<protein>
    <recommendedName>
        <fullName evidence="4">Cytochrome c domain-containing protein</fullName>
    </recommendedName>
</protein>
<evidence type="ECO:0000313" key="3">
    <source>
        <dbReference type="Proteomes" id="UP000319976"/>
    </source>
</evidence>
<gene>
    <name evidence="2" type="ORF">V22_42000</name>
</gene>
<organism evidence="2 3">
    <name type="scientific">Calycomorphotria hydatis</name>
    <dbReference type="NCBI Taxonomy" id="2528027"/>
    <lineage>
        <taxon>Bacteria</taxon>
        <taxon>Pseudomonadati</taxon>
        <taxon>Planctomycetota</taxon>
        <taxon>Planctomycetia</taxon>
        <taxon>Planctomycetales</taxon>
        <taxon>Planctomycetaceae</taxon>
        <taxon>Calycomorphotria</taxon>
    </lineage>
</organism>
<proteinExistence type="predicted"/>
<dbReference type="Proteomes" id="UP000319976">
    <property type="component" value="Chromosome"/>
</dbReference>
<evidence type="ECO:0008006" key="4">
    <source>
        <dbReference type="Google" id="ProtNLM"/>
    </source>
</evidence>
<dbReference type="KEGG" id="chya:V22_42000"/>
<name>A0A517TEY3_9PLAN</name>
<feature type="region of interest" description="Disordered" evidence="1">
    <location>
        <begin position="94"/>
        <end position="121"/>
    </location>
</feature>